<organism evidence="2 3">
    <name type="scientific">Discina gigas</name>
    <dbReference type="NCBI Taxonomy" id="1032678"/>
    <lineage>
        <taxon>Eukaryota</taxon>
        <taxon>Fungi</taxon>
        <taxon>Dikarya</taxon>
        <taxon>Ascomycota</taxon>
        <taxon>Pezizomycotina</taxon>
        <taxon>Pezizomycetes</taxon>
        <taxon>Pezizales</taxon>
        <taxon>Discinaceae</taxon>
        <taxon>Discina</taxon>
    </lineage>
</organism>
<gene>
    <name evidence="2" type="ORF">Q9L58_004706</name>
</gene>
<dbReference type="Proteomes" id="UP001447188">
    <property type="component" value="Unassembled WGS sequence"/>
</dbReference>
<feature type="compositionally biased region" description="Polar residues" evidence="1">
    <location>
        <begin position="1"/>
        <end position="10"/>
    </location>
</feature>
<keyword evidence="3" id="KW-1185">Reference proteome</keyword>
<evidence type="ECO:0000313" key="3">
    <source>
        <dbReference type="Proteomes" id="UP001447188"/>
    </source>
</evidence>
<comment type="caution">
    <text evidence="2">The sequence shown here is derived from an EMBL/GenBank/DDBJ whole genome shotgun (WGS) entry which is preliminary data.</text>
</comment>
<feature type="region of interest" description="Disordered" evidence="1">
    <location>
        <begin position="1"/>
        <end position="194"/>
    </location>
</feature>
<name>A0ABR3GKB5_9PEZI</name>
<feature type="compositionally biased region" description="Basic and acidic residues" evidence="1">
    <location>
        <begin position="83"/>
        <end position="95"/>
    </location>
</feature>
<feature type="compositionally biased region" description="Basic and acidic residues" evidence="1">
    <location>
        <begin position="185"/>
        <end position="194"/>
    </location>
</feature>
<evidence type="ECO:0000313" key="2">
    <source>
        <dbReference type="EMBL" id="KAL0636359.1"/>
    </source>
</evidence>
<feature type="compositionally biased region" description="Low complexity" evidence="1">
    <location>
        <begin position="59"/>
        <end position="82"/>
    </location>
</feature>
<protein>
    <submittedName>
        <fullName evidence="2">Uncharacterized protein</fullName>
    </submittedName>
</protein>
<dbReference type="EMBL" id="JBBBZM010000052">
    <property type="protein sequence ID" value="KAL0636359.1"/>
    <property type="molecule type" value="Genomic_DNA"/>
</dbReference>
<accession>A0ABR3GKB5</accession>
<reference evidence="2 3" key="1">
    <citation type="submission" date="2024-02" db="EMBL/GenBank/DDBJ databases">
        <title>Discinaceae phylogenomics.</title>
        <authorList>
            <person name="Dirks A.C."/>
            <person name="James T.Y."/>
        </authorList>
    </citation>
    <scope>NUCLEOTIDE SEQUENCE [LARGE SCALE GENOMIC DNA]</scope>
    <source>
        <strain evidence="2 3">ACD0624</strain>
    </source>
</reference>
<evidence type="ECO:0000256" key="1">
    <source>
        <dbReference type="SAM" id="MobiDB-lite"/>
    </source>
</evidence>
<sequence length="194" mass="21094">MSNAHNQSWDNRVADSSDDDDHGLEMRASRARTPPSTFGLSTRKARRSPPSMPFRTAETESSMSSSSSSSSSTFSSAPSSPESSHRCCSRRDYPSEHIVVVQNKPGGRYDDPEPSWVEPLSPRPSRKRNSVGSSRPGLGSNTKTSFTADGDRVEEFNGKGSLRIGTHWVDEGTVETPTGLGTRGGRREWDSVSS</sequence>
<proteinExistence type="predicted"/>